<organism evidence="3 4">
    <name type="scientific">Tulasnella calospora MUT 4182</name>
    <dbReference type="NCBI Taxonomy" id="1051891"/>
    <lineage>
        <taxon>Eukaryota</taxon>
        <taxon>Fungi</taxon>
        <taxon>Dikarya</taxon>
        <taxon>Basidiomycota</taxon>
        <taxon>Agaricomycotina</taxon>
        <taxon>Agaricomycetes</taxon>
        <taxon>Cantharellales</taxon>
        <taxon>Tulasnellaceae</taxon>
        <taxon>Tulasnella</taxon>
    </lineage>
</organism>
<evidence type="ECO:0000313" key="4">
    <source>
        <dbReference type="Proteomes" id="UP000054248"/>
    </source>
</evidence>
<evidence type="ECO:0000256" key="1">
    <source>
        <dbReference type="SAM" id="MobiDB-lite"/>
    </source>
</evidence>
<reference evidence="4" key="2">
    <citation type="submission" date="2015-01" db="EMBL/GenBank/DDBJ databases">
        <title>Evolutionary Origins and Diversification of the Mycorrhizal Mutualists.</title>
        <authorList>
            <consortium name="DOE Joint Genome Institute"/>
            <consortium name="Mycorrhizal Genomics Consortium"/>
            <person name="Kohler A."/>
            <person name="Kuo A."/>
            <person name="Nagy L.G."/>
            <person name="Floudas D."/>
            <person name="Copeland A."/>
            <person name="Barry K.W."/>
            <person name="Cichocki N."/>
            <person name="Veneault-Fourrey C."/>
            <person name="LaButti K."/>
            <person name="Lindquist E.A."/>
            <person name="Lipzen A."/>
            <person name="Lundell T."/>
            <person name="Morin E."/>
            <person name="Murat C."/>
            <person name="Riley R."/>
            <person name="Ohm R."/>
            <person name="Sun H."/>
            <person name="Tunlid A."/>
            <person name="Henrissat B."/>
            <person name="Grigoriev I.V."/>
            <person name="Hibbett D.S."/>
            <person name="Martin F."/>
        </authorList>
    </citation>
    <scope>NUCLEOTIDE SEQUENCE [LARGE SCALE GENOMIC DNA]</scope>
    <source>
        <strain evidence="4">MUT 4182</strain>
    </source>
</reference>
<feature type="region of interest" description="Disordered" evidence="1">
    <location>
        <begin position="721"/>
        <end position="742"/>
    </location>
</feature>
<accession>A0A0C3KQ09</accession>
<dbReference type="AlphaFoldDB" id="A0A0C3KQ09"/>
<proteinExistence type="predicted"/>
<gene>
    <name evidence="3" type="ORF">M407DRAFT_27060</name>
</gene>
<keyword evidence="4" id="KW-1185">Reference proteome</keyword>
<dbReference type="CDD" id="cd09917">
    <property type="entry name" value="F-box_SF"/>
    <property type="match status" value="1"/>
</dbReference>
<protein>
    <recommendedName>
        <fullName evidence="2">F-box domain-containing protein</fullName>
    </recommendedName>
</protein>
<dbReference type="InterPro" id="IPR001810">
    <property type="entry name" value="F-box_dom"/>
</dbReference>
<sequence length="773" mass="86149">MPKLSTTPSSQVQNRIRAQQRNRRKAAALRRDDDVRKENFLQRLPVEILAEILSYGSLRTVLAVSRSCKWLCTTLTHPDQSSIWKNARKRLSPPPPDPPYDVSEPAYAAVIFSVGNCPTCTTRQVGPPISFQDRGHFCPLGMLCDGSTRSRDGTLLCYQVDAALWLQFSENGDEAIDTGPPALSEGDSLYFKAPFHPADPSLFPSLFRNRNSIFVSRAERDQGLREWDAAQKDTKAFDALLKRWATRAERMSELRAHDVQWRKWVELYNKVTRARQARLASKIREIRLNLGCEREDLSKCPTFSALLKFCERESKEGTEIAWKPYEPQIRAELEQNKASHERRKAEHERSLKQVYVEAFHAAAIQSLFPPPFTSPTASTPTPVLPTLEAYRSLPSISNVIHNTSIPSKGLRRKLRTDETLRTMIKADLEKEDARLRKVMSVRLGVKKNWKPPAPVEGGSKDGGVVQHPLDRLTALFECTRCRSDVMGKSVGRGEHTSLTLEAAVRHRCPWYLPKTQQGAEANEVKNGRANWDPENFVPDITGAAVVRLTLGLAGLNEETATRKDVNALGRRWQCLTCPSQLTMSFGAIVGHAKRHKAMSQPSSESSTSSTSSNVSFSLNFIPKEAHRTSKLPAPFPPDAVIPRSKPKKADAAPKVEYGCRHCGFYRIFGDAGGKTSLVGHTPKKFCADGLASHVLRKHGLAPLRNEDVWLFNLGDEDEASLDVTSTDTAEKDSTGTPSLSPPVFFLPPISPPWSPIFANSPLPPSVVWPEEDD</sequence>
<dbReference type="HOGENOM" id="CLU_011993_0_0_1"/>
<reference evidence="3 4" key="1">
    <citation type="submission" date="2014-04" db="EMBL/GenBank/DDBJ databases">
        <authorList>
            <consortium name="DOE Joint Genome Institute"/>
            <person name="Kuo A."/>
            <person name="Girlanda M."/>
            <person name="Perotto S."/>
            <person name="Kohler A."/>
            <person name="Nagy L.G."/>
            <person name="Floudas D."/>
            <person name="Copeland A."/>
            <person name="Barry K.W."/>
            <person name="Cichocki N."/>
            <person name="Veneault-Fourrey C."/>
            <person name="LaButti K."/>
            <person name="Lindquist E.A."/>
            <person name="Lipzen A."/>
            <person name="Lundell T."/>
            <person name="Morin E."/>
            <person name="Murat C."/>
            <person name="Sun H."/>
            <person name="Tunlid A."/>
            <person name="Henrissat B."/>
            <person name="Grigoriev I.V."/>
            <person name="Hibbett D.S."/>
            <person name="Martin F."/>
            <person name="Nordberg H.P."/>
            <person name="Cantor M.N."/>
            <person name="Hua S.X."/>
        </authorList>
    </citation>
    <scope>NUCLEOTIDE SEQUENCE [LARGE SCALE GENOMIC DNA]</scope>
    <source>
        <strain evidence="3 4">MUT 4182</strain>
    </source>
</reference>
<dbReference type="Proteomes" id="UP000054248">
    <property type="component" value="Unassembled WGS sequence"/>
</dbReference>
<dbReference type="InterPro" id="IPR036047">
    <property type="entry name" value="F-box-like_dom_sf"/>
</dbReference>
<dbReference type="PROSITE" id="PS50181">
    <property type="entry name" value="FBOX"/>
    <property type="match status" value="1"/>
</dbReference>
<evidence type="ECO:0000259" key="2">
    <source>
        <dbReference type="PROSITE" id="PS50181"/>
    </source>
</evidence>
<evidence type="ECO:0000313" key="3">
    <source>
        <dbReference type="EMBL" id="KIO23453.1"/>
    </source>
</evidence>
<dbReference type="Gene3D" id="1.20.1280.50">
    <property type="match status" value="1"/>
</dbReference>
<feature type="domain" description="F-box" evidence="2">
    <location>
        <begin position="38"/>
        <end position="87"/>
    </location>
</feature>
<dbReference type="EMBL" id="KN823084">
    <property type="protein sequence ID" value="KIO23453.1"/>
    <property type="molecule type" value="Genomic_DNA"/>
</dbReference>
<dbReference type="OrthoDB" id="3220023at2759"/>
<name>A0A0C3KQ09_9AGAM</name>
<dbReference type="SUPFAM" id="SSF81383">
    <property type="entry name" value="F-box domain"/>
    <property type="match status" value="1"/>
</dbReference>